<keyword evidence="9" id="KW-0325">Glycoprotein</keyword>
<evidence type="ECO:0000256" key="9">
    <source>
        <dbReference type="ARBA" id="ARBA00023180"/>
    </source>
</evidence>
<protein>
    <recommendedName>
        <fullName evidence="3 13">Galactosylgalactosylxylosylprotein 3-beta-glucuronosyltransferase</fullName>
        <ecNumber evidence="3 13">2.4.1.135</ecNumber>
    </recommendedName>
</protein>
<dbReference type="GO" id="GO:0000139">
    <property type="term" value="C:Golgi membrane"/>
    <property type="evidence" value="ECO:0007669"/>
    <property type="project" value="UniProtKB-SubCell"/>
</dbReference>
<evidence type="ECO:0000256" key="4">
    <source>
        <dbReference type="ARBA" id="ARBA00022679"/>
    </source>
</evidence>
<dbReference type="GO" id="GO:0015018">
    <property type="term" value="F:galactosylgalactosylxylosylprotein 3-beta-glucuronosyltransferase activity"/>
    <property type="evidence" value="ECO:0007669"/>
    <property type="project" value="UniProtKB-UniRule"/>
</dbReference>
<evidence type="ECO:0000256" key="10">
    <source>
        <dbReference type="ARBA" id="ARBA00047979"/>
    </source>
</evidence>
<evidence type="ECO:0000256" key="7">
    <source>
        <dbReference type="ARBA" id="ARBA00022989"/>
    </source>
</evidence>
<feature type="non-terminal residue" evidence="14">
    <location>
        <position position="223"/>
    </location>
</feature>
<evidence type="ECO:0000256" key="5">
    <source>
        <dbReference type="ARBA" id="ARBA00022692"/>
    </source>
</evidence>
<evidence type="ECO:0000313" key="14">
    <source>
        <dbReference type="EMBL" id="CAD7644359.1"/>
    </source>
</evidence>
<dbReference type="Proteomes" id="UP000759131">
    <property type="component" value="Unassembled WGS sequence"/>
</dbReference>
<keyword evidence="4 13" id="KW-0808">Transferase</keyword>
<keyword evidence="8" id="KW-0472">Membrane</keyword>
<keyword evidence="12 13" id="KW-0464">Manganese</keyword>
<comment type="catalytic activity">
    <reaction evidence="10 13">
        <text>3-O-(beta-D-galactosyl-(1-&gt;3)-beta-D-galactosyl-(1-&gt;4)-beta-D-xylosyl)-L-seryl-[protein] + UDP-alpha-D-glucuronate = 3-O-(beta-D-GlcA-(1-&gt;3)-beta-D-Gal-(1-&gt;3)-beta-D-Gal-(1-&gt;4)-beta-D-Xyl)-L-seryl-[protein] + UDP + H(+)</text>
        <dbReference type="Rhea" id="RHEA:24168"/>
        <dbReference type="Rhea" id="RHEA-COMP:12571"/>
        <dbReference type="Rhea" id="RHEA-COMP:12573"/>
        <dbReference type="ChEBI" id="CHEBI:15378"/>
        <dbReference type="ChEBI" id="CHEBI:58052"/>
        <dbReference type="ChEBI" id="CHEBI:58223"/>
        <dbReference type="ChEBI" id="CHEBI:132090"/>
        <dbReference type="ChEBI" id="CHEBI:132093"/>
        <dbReference type="EC" id="2.4.1.135"/>
    </reaction>
</comment>
<evidence type="ECO:0000313" key="15">
    <source>
        <dbReference type="Proteomes" id="UP000759131"/>
    </source>
</evidence>
<dbReference type="GO" id="GO:0005975">
    <property type="term" value="P:carbohydrate metabolic process"/>
    <property type="evidence" value="ECO:0007669"/>
    <property type="project" value="TreeGrafter"/>
</dbReference>
<accession>A0A7R9QFV6</accession>
<dbReference type="OrthoDB" id="675023at2759"/>
<evidence type="ECO:0000256" key="13">
    <source>
        <dbReference type="RuleBase" id="RU363127"/>
    </source>
</evidence>
<evidence type="ECO:0000256" key="12">
    <source>
        <dbReference type="PIRSR" id="PIRSR605027-3"/>
    </source>
</evidence>
<reference evidence="14" key="1">
    <citation type="submission" date="2020-11" db="EMBL/GenBank/DDBJ databases">
        <authorList>
            <person name="Tran Van P."/>
        </authorList>
    </citation>
    <scope>NUCLEOTIDE SEQUENCE</scope>
</reference>
<dbReference type="GO" id="GO:0046872">
    <property type="term" value="F:metal ion binding"/>
    <property type="evidence" value="ECO:0007669"/>
    <property type="project" value="UniProtKB-KW"/>
</dbReference>
<dbReference type="InterPro" id="IPR005027">
    <property type="entry name" value="Glyco_trans_43"/>
</dbReference>
<proteinExistence type="inferred from homology"/>
<feature type="binding site" evidence="12">
    <location>
        <position position="133"/>
    </location>
    <ligand>
        <name>Mn(2+)</name>
        <dbReference type="ChEBI" id="CHEBI:29035"/>
    </ligand>
</feature>
<evidence type="ECO:0000256" key="6">
    <source>
        <dbReference type="ARBA" id="ARBA00022968"/>
    </source>
</evidence>
<keyword evidence="13" id="KW-0333">Golgi apparatus</keyword>
<dbReference type="EC" id="2.4.1.135" evidence="3 13"/>
<comment type="cofactor">
    <cofactor evidence="12 13">
        <name>Mn(2+)</name>
        <dbReference type="ChEBI" id="CHEBI:29035"/>
    </cofactor>
</comment>
<gene>
    <name evidence="14" type="ORF">OSB1V03_LOCUS20020</name>
</gene>
<dbReference type="CDD" id="cd00218">
    <property type="entry name" value="GlcAT-I"/>
    <property type="match status" value="1"/>
</dbReference>
<evidence type="ECO:0000256" key="2">
    <source>
        <dbReference type="ARBA" id="ARBA00007706"/>
    </source>
</evidence>
<keyword evidence="12 13" id="KW-0479">Metal-binding</keyword>
<comment type="subcellular location">
    <subcellularLocation>
        <location evidence="13">Golgi apparatus membrane</location>
        <topology evidence="13">Single-pass type II membrane protein</topology>
    </subcellularLocation>
    <subcellularLocation>
        <location evidence="1">Membrane</location>
        <topology evidence="1">Single-pass type II membrane protein</topology>
    </subcellularLocation>
</comment>
<name>A0A7R9QFV6_9ACAR</name>
<evidence type="ECO:0000256" key="3">
    <source>
        <dbReference type="ARBA" id="ARBA00012641"/>
    </source>
</evidence>
<keyword evidence="6 13" id="KW-0735">Signal-anchor</keyword>
<dbReference type="GO" id="GO:0050650">
    <property type="term" value="P:chondroitin sulfate proteoglycan biosynthetic process"/>
    <property type="evidence" value="ECO:0007669"/>
    <property type="project" value="TreeGrafter"/>
</dbReference>
<dbReference type="EMBL" id="CAJPIZ010031236">
    <property type="protein sequence ID" value="CAG2120073.1"/>
    <property type="molecule type" value="Genomic_DNA"/>
</dbReference>
<dbReference type="PANTHER" id="PTHR10896:SF50">
    <property type="entry name" value="GALACTOSYLGALACTOSYLXYLOSYLPROTEIN 3-BETA-GLUCURONOSYLTRANSFERASE P"/>
    <property type="match status" value="1"/>
</dbReference>
<organism evidence="14">
    <name type="scientific">Medioppia subpectinata</name>
    <dbReference type="NCBI Taxonomy" id="1979941"/>
    <lineage>
        <taxon>Eukaryota</taxon>
        <taxon>Metazoa</taxon>
        <taxon>Ecdysozoa</taxon>
        <taxon>Arthropoda</taxon>
        <taxon>Chelicerata</taxon>
        <taxon>Arachnida</taxon>
        <taxon>Acari</taxon>
        <taxon>Acariformes</taxon>
        <taxon>Sarcoptiformes</taxon>
        <taxon>Oribatida</taxon>
        <taxon>Brachypylina</taxon>
        <taxon>Oppioidea</taxon>
        <taxon>Oppiidae</taxon>
        <taxon>Medioppia</taxon>
    </lineage>
</organism>
<dbReference type="UniPathway" id="UPA00378"/>
<dbReference type="SUPFAM" id="SSF53448">
    <property type="entry name" value="Nucleotide-diphospho-sugar transferases"/>
    <property type="match status" value="1"/>
</dbReference>
<feature type="active site" description="Proton donor/acceptor" evidence="11">
    <location>
        <position position="217"/>
    </location>
</feature>
<dbReference type="Pfam" id="PF03360">
    <property type="entry name" value="Glyco_transf_43"/>
    <property type="match status" value="1"/>
</dbReference>
<comment type="similarity">
    <text evidence="2 13">Belongs to the glycosyltransferase 43 family.</text>
</comment>
<dbReference type="Gene3D" id="3.90.550.10">
    <property type="entry name" value="Spore Coat Polysaccharide Biosynthesis Protein SpsA, Chain A"/>
    <property type="match status" value="1"/>
</dbReference>
<evidence type="ECO:0000256" key="8">
    <source>
        <dbReference type="ARBA" id="ARBA00023136"/>
    </source>
</evidence>
<dbReference type="InterPro" id="IPR029044">
    <property type="entry name" value="Nucleotide-diphossugar_trans"/>
</dbReference>
<dbReference type="AlphaFoldDB" id="A0A7R9QFV6"/>
<dbReference type="EMBL" id="OC885811">
    <property type="protein sequence ID" value="CAD7644359.1"/>
    <property type="molecule type" value="Genomic_DNA"/>
</dbReference>
<comment type="pathway">
    <text evidence="13">Protein modification; protein glycosylation.</text>
</comment>
<dbReference type="PANTHER" id="PTHR10896">
    <property type="entry name" value="GALACTOSYLGALACTOSYLXYLOSYLPROTEIN 3-BETA-GLUCURONOSYLTRANSFERASE BETA-1,3-GLUCURONYLTRANSFERASE"/>
    <property type="match status" value="1"/>
</dbReference>
<keyword evidence="7" id="KW-1133">Transmembrane helix</keyword>
<evidence type="ECO:0000256" key="1">
    <source>
        <dbReference type="ARBA" id="ARBA00004606"/>
    </source>
</evidence>
<keyword evidence="5" id="KW-0812">Transmembrane</keyword>
<sequence length="223" mass="24708">MDSEGVRVVAAPIASAIAAKQMPIIYIITPTYSRPTQIPEMTRLAQTLMHVKNILWIVVEDSTTKSVALMELLGRSDIPYVHLLAPKPKEHRNVLKDGRGVSNRLRALDWIRENCRSVADHQTAGVIYFADDDNTYDIRLFDEIRPTKGVSVFPVGLIEGTGLSAPILNNVTAKVIGWHDPCPGRKFGVDMAGFAISLDLFLSRPNVSMVYKAGFVEDSFLRS</sequence>
<keyword evidence="15" id="KW-1185">Reference proteome</keyword>
<evidence type="ECO:0000256" key="11">
    <source>
        <dbReference type="PIRSR" id="PIRSR605027-1"/>
    </source>
</evidence>